<keyword evidence="6" id="KW-0548">Nucleotidyltransferase</keyword>
<dbReference type="EC" id="2.7.7.2" evidence="2"/>
<dbReference type="Gene3D" id="3.40.50.620">
    <property type="entry name" value="HUPs"/>
    <property type="match status" value="1"/>
</dbReference>
<comment type="caution">
    <text evidence="12">The sequence shown here is derived from an EMBL/GenBank/DDBJ whole genome shotgun (WGS) entry which is preliminary data.</text>
</comment>
<reference evidence="13" key="1">
    <citation type="journal article" date="2019" name="Int. J. Syst. Evol. Microbiol.">
        <title>The Global Catalogue of Microorganisms (GCM) 10K type strain sequencing project: providing services to taxonomists for standard genome sequencing and annotation.</title>
        <authorList>
            <consortium name="The Broad Institute Genomics Platform"/>
            <consortium name="The Broad Institute Genome Sequencing Center for Infectious Disease"/>
            <person name="Wu L."/>
            <person name="Ma J."/>
        </authorList>
    </citation>
    <scope>NUCLEOTIDE SEQUENCE [LARGE SCALE GENOMIC DNA]</scope>
    <source>
        <strain evidence="13">DFY41</strain>
    </source>
</reference>
<keyword evidence="3" id="KW-0285">Flavoprotein</keyword>
<gene>
    <name evidence="12" type="ORF">ACFPGP_03000</name>
</gene>
<comment type="catalytic activity">
    <reaction evidence="10">
        <text>FMN + ATP + H(+) = FAD + diphosphate</text>
        <dbReference type="Rhea" id="RHEA:17237"/>
        <dbReference type="ChEBI" id="CHEBI:15378"/>
        <dbReference type="ChEBI" id="CHEBI:30616"/>
        <dbReference type="ChEBI" id="CHEBI:33019"/>
        <dbReference type="ChEBI" id="CHEBI:57692"/>
        <dbReference type="ChEBI" id="CHEBI:58210"/>
        <dbReference type="EC" id="2.7.7.2"/>
    </reaction>
</comment>
<name>A0ABW0BEF5_9ACTN</name>
<evidence type="ECO:0000313" key="12">
    <source>
        <dbReference type="EMBL" id="MFC5175623.1"/>
    </source>
</evidence>
<feature type="domain" description="FAD synthetase" evidence="11">
    <location>
        <begin position="13"/>
        <end position="152"/>
    </location>
</feature>
<dbReference type="SUPFAM" id="SSF52374">
    <property type="entry name" value="Nucleotidylyl transferase"/>
    <property type="match status" value="1"/>
</dbReference>
<evidence type="ECO:0000256" key="1">
    <source>
        <dbReference type="ARBA" id="ARBA00004726"/>
    </source>
</evidence>
<protein>
    <recommendedName>
        <fullName evidence="2">FAD synthase</fullName>
        <ecNumber evidence="2">2.7.7.2</ecNumber>
    </recommendedName>
</protein>
<keyword evidence="7" id="KW-0547">Nucleotide-binding</keyword>
<evidence type="ECO:0000256" key="9">
    <source>
        <dbReference type="ARBA" id="ARBA00022840"/>
    </source>
</evidence>
<dbReference type="Pfam" id="PF06574">
    <property type="entry name" value="FAD_syn"/>
    <property type="match status" value="1"/>
</dbReference>
<sequence>MIAIISLDRVRPRERRVAAGFFDGIHIGHRSTIKGCDTVLTFDPHPRAVVGTAVAPKHLSTLAHRAEILESLGVRELVVIDFNKSRSRQTPDAFTQEVFVDALRATHVHVGASFRFGFKAAGTPESLAADGRFAVRVARTVSVDGEVVSSTRIRELIERGDVSRAASLLGSFPEVVATIAPGERCQATTRTAVRLSTSSCLPVPGRYGCVVNGVAGVLTIPEAERLVGGATIDHPVSLPAGALIRIQLTSGSGVSQRPAPPVVLPAEFCHGPGRQSCS</sequence>
<evidence type="ECO:0000256" key="10">
    <source>
        <dbReference type="ARBA" id="ARBA00049494"/>
    </source>
</evidence>
<proteinExistence type="predicted"/>
<keyword evidence="9" id="KW-0067">ATP-binding</keyword>
<accession>A0ABW0BEF5</accession>
<evidence type="ECO:0000256" key="4">
    <source>
        <dbReference type="ARBA" id="ARBA00022643"/>
    </source>
</evidence>
<dbReference type="InterPro" id="IPR015864">
    <property type="entry name" value="FAD_synthase"/>
</dbReference>
<evidence type="ECO:0000256" key="7">
    <source>
        <dbReference type="ARBA" id="ARBA00022741"/>
    </source>
</evidence>
<evidence type="ECO:0000256" key="3">
    <source>
        <dbReference type="ARBA" id="ARBA00022630"/>
    </source>
</evidence>
<dbReference type="EMBL" id="JBHSKD010000003">
    <property type="protein sequence ID" value="MFC5175623.1"/>
    <property type="molecule type" value="Genomic_DNA"/>
</dbReference>
<dbReference type="Proteomes" id="UP001596087">
    <property type="component" value="Unassembled WGS sequence"/>
</dbReference>
<dbReference type="RefSeq" id="WP_378586665.1">
    <property type="nucleotide sequence ID" value="NZ_JBHSKD010000003.1"/>
</dbReference>
<dbReference type="CDD" id="cd02064">
    <property type="entry name" value="FAD_synthetase_N"/>
    <property type="match status" value="1"/>
</dbReference>
<keyword evidence="5" id="KW-0808">Transferase</keyword>
<keyword evidence="4" id="KW-0288">FMN</keyword>
<keyword evidence="8" id="KW-0274">FAD</keyword>
<comment type="pathway">
    <text evidence="1">Cofactor biosynthesis; FAD biosynthesis; FAD from FMN: step 1/1.</text>
</comment>
<organism evidence="12 13">
    <name type="scientific">Nocardioides taihuensis</name>
    <dbReference type="NCBI Taxonomy" id="1835606"/>
    <lineage>
        <taxon>Bacteria</taxon>
        <taxon>Bacillati</taxon>
        <taxon>Actinomycetota</taxon>
        <taxon>Actinomycetes</taxon>
        <taxon>Propionibacteriales</taxon>
        <taxon>Nocardioidaceae</taxon>
        <taxon>Nocardioides</taxon>
    </lineage>
</organism>
<evidence type="ECO:0000256" key="8">
    <source>
        <dbReference type="ARBA" id="ARBA00022827"/>
    </source>
</evidence>
<dbReference type="InterPro" id="IPR014729">
    <property type="entry name" value="Rossmann-like_a/b/a_fold"/>
</dbReference>
<evidence type="ECO:0000256" key="2">
    <source>
        <dbReference type="ARBA" id="ARBA00012393"/>
    </source>
</evidence>
<evidence type="ECO:0000256" key="6">
    <source>
        <dbReference type="ARBA" id="ARBA00022695"/>
    </source>
</evidence>
<evidence type="ECO:0000256" key="5">
    <source>
        <dbReference type="ARBA" id="ARBA00022679"/>
    </source>
</evidence>
<evidence type="ECO:0000259" key="11">
    <source>
        <dbReference type="Pfam" id="PF06574"/>
    </source>
</evidence>
<evidence type="ECO:0000313" key="13">
    <source>
        <dbReference type="Proteomes" id="UP001596087"/>
    </source>
</evidence>
<keyword evidence="13" id="KW-1185">Reference proteome</keyword>